<dbReference type="RefSeq" id="XP_011034958.1">
    <property type="nucleotide sequence ID" value="XM_011036656.1"/>
</dbReference>
<dbReference type="PANTHER" id="PTHR34779">
    <property type="entry name" value="OS09G0542900 PROTEIN"/>
    <property type="match status" value="1"/>
</dbReference>
<dbReference type="GeneID" id="105132912"/>
<dbReference type="KEGG" id="peu:105132912"/>
<dbReference type="InterPro" id="IPR038796">
    <property type="entry name" value="At1g76070-like"/>
</dbReference>
<organism evidence="2 3">
    <name type="scientific">Populus euphratica</name>
    <name type="common">Euphrates poplar</name>
    <dbReference type="NCBI Taxonomy" id="75702"/>
    <lineage>
        <taxon>Eukaryota</taxon>
        <taxon>Viridiplantae</taxon>
        <taxon>Streptophyta</taxon>
        <taxon>Embryophyta</taxon>
        <taxon>Tracheophyta</taxon>
        <taxon>Spermatophyta</taxon>
        <taxon>Magnoliopsida</taxon>
        <taxon>eudicotyledons</taxon>
        <taxon>Gunneridae</taxon>
        <taxon>Pentapetalae</taxon>
        <taxon>rosids</taxon>
        <taxon>fabids</taxon>
        <taxon>Malpighiales</taxon>
        <taxon>Salicaceae</taxon>
        <taxon>Saliceae</taxon>
        <taxon>Populus</taxon>
    </lineage>
</organism>
<evidence type="ECO:0000313" key="2">
    <source>
        <dbReference type="Proteomes" id="UP000694918"/>
    </source>
</evidence>
<sequence>MIEGLRISQRERESSGITGMEKQAAPPPPNRILKFLPKAASAVNFHNLAFSPGRDRRSENIHKHKANVGKGVNPCRSMIPVEVRRQPMNESFETQEEPTSPKISCMGQIKHKKKMNKATYKRVSVPQETKPVSQTQRQVMKHASKLKRLFTGSKAGRKSNAFDVGKPKLPDRAPSLSQMKRFASGRDTLASFDWTAHQIAPVEPAGRDYYSDEERGDSFEDQEDEEVIIPFSAPMVLGGGVDLLPRKEVNLWKRRTMDPPEPLRLKSSMVRAN</sequence>
<name>A0AAJ6XXK5_POPEU</name>
<dbReference type="AlphaFoldDB" id="A0AAJ6XXK5"/>
<evidence type="ECO:0000313" key="3">
    <source>
        <dbReference type="RefSeq" id="XP_011034958.1"/>
    </source>
</evidence>
<protein>
    <submittedName>
        <fullName evidence="3">Uncharacterized protein At1g76070-like</fullName>
    </submittedName>
</protein>
<feature type="region of interest" description="Disordered" evidence="1">
    <location>
        <begin position="1"/>
        <end position="30"/>
    </location>
</feature>
<accession>A0AAJ6XXK5</accession>
<dbReference type="PANTHER" id="PTHR34779:SF1">
    <property type="entry name" value="OS09G0542900 PROTEIN"/>
    <property type="match status" value="1"/>
</dbReference>
<dbReference type="Proteomes" id="UP000694918">
    <property type="component" value="Unplaced"/>
</dbReference>
<keyword evidence="2" id="KW-1185">Reference proteome</keyword>
<evidence type="ECO:0000256" key="1">
    <source>
        <dbReference type="SAM" id="MobiDB-lite"/>
    </source>
</evidence>
<proteinExistence type="predicted"/>
<gene>
    <name evidence="3" type="primary">LOC105132912</name>
</gene>
<reference evidence="3" key="1">
    <citation type="submission" date="2025-08" db="UniProtKB">
        <authorList>
            <consortium name="RefSeq"/>
        </authorList>
    </citation>
    <scope>IDENTIFICATION</scope>
</reference>